<gene>
    <name evidence="1" type="ORF">KAOT1_01135</name>
</gene>
<evidence type="ECO:0000313" key="2">
    <source>
        <dbReference type="Proteomes" id="UP000002945"/>
    </source>
</evidence>
<reference evidence="1 2" key="1">
    <citation type="journal article" date="2011" name="J. Bacteriol.">
        <title>Genome sequence of the algicidal bacterium Kordia algicida OT-1.</title>
        <authorList>
            <person name="Lee H.S."/>
            <person name="Kang S.G."/>
            <person name="Kwon K.K."/>
            <person name="Lee J.H."/>
            <person name="Kim S.J."/>
        </authorList>
    </citation>
    <scope>NUCLEOTIDE SEQUENCE [LARGE SCALE GENOMIC DNA]</scope>
    <source>
        <strain evidence="1 2">OT-1</strain>
    </source>
</reference>
<dbReference type="RefSeq" id="WP_007092803.1">
    <property type="nucleotide sequence ID" value="NZ_CP142125.1"/>
</dbReference>
<dbReference type="STRING" id="391587.KAOT1_01135"/>
<evidence type="ECO:0000313" key="1">
    <source>
        <dbReference type="EMBL" id="EDP94787.1"/>
    </source>
</evidence>
<dbReference type="AlphaFoldDB" id="A9E8P3"/>
<keyword evidence="2" id="KW-1185">Reference proteome</keyword>
<dbReference type="Proteomes" id="UP000002945">
    <property type="component" value="Unassembled WGS sequence"/>
</dbReference>
<name>A9E8P3_9FLAO</name>
<protein>
    <submittedName>
        <fullName evidence="1">Uncharacterized protein</fullName>
    </submittedName>
</protein>
<organism evidence="1 2">
    <name type="scientific">Kordia algicida OT-1</name>
    <dbReference type="NCBI Taxonomy" id="391587"/>
    <lineage>
        <taxon>Bacteria</taxon>
        <taxon>Pseudomonadati</taxon>
        <taxon>Bacteroidota</taxon>
        <taxon>Flavobacteriia</taxon>
        <taxon>Flavobacteriales</taxon>
        <taxon>Flavobacteriaceae</taxon>
        <taxon>Kordia</taxon>
    </lineage>
</organism>
<proteinExistence type="predicted"/>
<dbReference type="EMBL" id="ABIB01000013">
    <property type="protein sequence ID" value="EDP94787.1"/>
    <property type="molecule type" value="Genomic_DNA"/>
</dbReference>
<sequence>MAEKNRTALKSYFETGDRPTQDEFVDLIDSKVNRGEDKATLAEALSTNDTKYITPRTANHIVDNAVPNATTTTRGKVELATLAEVTTGTDSVRAVTPAGAKRAAEEHAPVTSVNGQTGAVTVVTGGSDSGWQNATLQNGIENYSVGSYGAARYRKKDGVVHIQGLVRNGTPTGAQTTIFQLPVGYRPDKQLILSTIVSGNVMRRVDISAAGVVSCYSYNTSWTSISGLSFVAV</sequence>
<accession>A9E8P3</accession>
<dbReference type="eggNOG" id="ENOG5033AGZ">
    <property type="taxonomic scope" value="Bacteria"/>
</dbReference>
<dbReference type="HOGENOM" id="CLU_1188718_0_0_10"/>
<dbReference type="OrthoDB" id="1235206at2"/>
<comment type="caution">
    <text evidence="1">The sequence shown here is derived from an EMBL/GenBank/DDBJ whole genome shotgun (WGS) entry which is preliminary data.</text>
</comment>